<feature type="region of interest" description="Disordered" evidence="1">
    <location>
        <begin position="1"/>
        <end position="22"/>
    </location>
</feature>
<dbReference type="Proteomes" id="UP000012015">
    <property type="component" value="Unassembled WGS sequence"/>
</dbReference>
<sequence length="75" mass="8372">MPADRDWACSEQRRNKHQAVSKPTAIIPRHRQRFGAVPVPDQEMQNSLPSGSASVYQAKGPWDSSCRNVAPRSNN</sequence>
<reference evidence="2 3" key="1">
    <citation type="journal article" date="2013" name="Genome Announc.">
        <title>Draft Genome Sequence of Arthrobacter gangotriensis Strain Lz1yT, Isolated from a Penguin Rookery Soil Sample Collected in Antarctica, near the Indian Station Dakshin Gangotri.</title>
        <authorList>
            <person name="Shivaji S."/>
            <person name="Ara S."/>
            <person name="Bandi S."/>
            <person name="Singh A."/>
            <person name="Kumar Pinnaka A."/>
        </authorList>
    </citation>
    <scope>NUCLEOTIDE SEQUENCE [LARGE SCALE GENOMIC DNA]</scope>
    <source>
        <strain evidence="2 3">Lz1y</strain>
    </source>
</reference>
<gene>
    <name evidence="2" type="ORF">ADIAG_02448</name>
</gene>
<feature type="compositionally biased region" description="Polar residues" evidence="1">
    <location>
        <begin position="43"/>
        <end position="55"/>
    </location>
</feature>
<accession>M7NIQ3</accession>
<dbReference type="STRING" id="1276920.ADIAG_02448"/>
<comment type="caution">
    <text evidence="2">The sequence shown here is derived from an EMBL/GenBank/DDBJ whole genome shotgun (WGS) entry which is preliminary data.</text>
</comment>
<evidence type="ECO:0000313" key="3">
    <source>
        <dbReference type="Proteomes" id="UP000012015"/>
    </source>
</evidence>
<evidence type="ECO:0000313" key="2">
    <source>
        <dbReference type="EMBL" id="EMQ98428.1"/>
    </source>
</evidence>
<feature type="region of interest" description="Disordered" evidence="1">
    <location>
        <begin position="41"/>
        <end position="75"/>
    </location>
</feature>
<keyword evidence="3" id="KW-1185">Reference proteome</keyword>
<dbReference type="EMBL" id="AOCK01000006">
    <property type="protein sequence ID" value="EMQ98428.1"/>
    <property type="molecule type" value="Genomic_DNA"/>
</dbReference>
<organism evidence="2 3">
    <name type="scientific">Paeniglutamicibacter gangotriensis Lz1y</name>
    <dbReference type="NCBI Taxonomy" id="1276920"/>
    <lineage>
        <taxon>Bacteria</taxon>
        <taxon>Bacillati</taxon>
        <taxon>Actinomycetota</taxon>
        <taxon>Actinomycetes</taxon>
        <taxon>Micrococcales</taxon>
        <taxon>Micrococcaceae</taxon>
        <taxon>Paeniglutamicibacter</taxon>
    </lineage>
</organism>
<name>M7NIQ3_9MICC</name>
<proteinExistence type="predicted"/>
<feature type="compositionally biased region" description="Basic and acidic residues" evidence="1">
    <location>
        <begin position="1"/>
        <end position="13"/>
    </location>
</feature>
<dbReference type="AlphaFoldDB" id="M7NIQ3"/>
<feature type="compositionally biased region" description="Polar residues" evidence="1">
    <location>
        <begin position="65"/>
        <end position="75"/>
    </location>
</feature>
<protein>
    <submittedName>
        <fullName evidence="2">Uncharacterized protein</fullName>
    </submittedName>
</protein>
<evidence type="ECO:0000256" key="1">
    <source>
        <dbReference type="SAM" id="MobiDB-lite"/>
    </source>
</evidence>